<feature type="transmembrane region" description="Helical" evidence="2">
    <location>
        <begin position="112"/>
        <end position="135"/>
    </location>
</feature>
<evidence type="ECO:0000256" key="1">
    <source>
        <dbReference type="SAM" id="MobiDB-lite"/>
    </source>
</evidence>
<organism evidence="3">
    <name type="scientific">Notodromas monacha</name>
    <dbReference type="NCBI Taxonomy" id="399045"/>
    <lineage>
        <taxon>Eukaryota</taxon>
        <taxon>Metazoa</taxon>
        <taxon>Ecdysozoa</taxon>
        <taxon>Arthropoda</taxon>
        <taxon>Crustacea</taxon>
        <taxon>Oligostraca</taxon>
        <taxon>Ostracoda</taxon>
        <taxon>Podocopa</taxon>
        <taxon>Podocopida</taxon>
        <taxon>Cypridocopina</taxon>
        <taxon>Cypridoidea</taxon>
        <taxon>Cyprididae</taxon>
        <taxon>Notodromas</taxon>
    </lineage>
</organism>
<evidence type="ECO:0000256" key="2">
    <source>
        <dbReference type="SAM" id="Phobius"/>
    </source>
</evidence>
<gene>
    <name evidence="3" type="ORF">NMOB1V02_LOCUS976</name>
</gene>
<dbReference type="EMBL" id="OA882127">
    <property type="protein sequence ID" value="CAD7273072.1"/>
    <property type="molecule type" value="Genomic_DNA"/>
</dbReference>
<evidence type="ECO:0000313" key="3">
    <source>
        <dbReference type="EMBL" id="CAD7273072.1"/>
    </source>
</evidence>
<keyword evidence="4" id="KW-1185">Reference proteome</keyword>
<keyword evidence="2" id="KW-0472">Membrane</keyword>
<feature type="region of interest" description="Disordered" evidence="1">
    <location>
        <begin position="1"/>
        <end position="26"/>
    </location>
</feature>
<protein>
    <submittedName>
        <fullName evidence="3">Uncharacterized protein</fullName>
    </submittedName>
</protein>
<feature type="region of interest" description="Disordered" evidence="1">
    <location>
        <begin position="198"/>
        <end position="238"/>
    </location>
</feature>
<evidence type="ECO:0000313" key="4">
    <source>
        <dbReference type="Proteomes" id="UP000678499"/>
    </source>
</evidence>
<dbReference type="Proteomes" id="UP000678499">
    <property type="component" value="Unassembled WGS sequence"/>
</dbReference>
<dbReference type="EMBL" id="CAJPEX010000090">
    <property type="protein sequence ID" value="CAG0913224.1"/>
    <property type="molecule type" value="Genomic_DNA"/>
</dbReference>
<dbReference type="AlphaFoldDB" id="A0A7R9BDB7"/>
<name>A0A7R9BDB7_9CRUS</name>
<proteinExistence type="predicted"/>
<keyword evidence="2" id="KW-0812">Transmembrane</keyword>
<reference evidence="3" key="1">
    <citation type="submission" date="2020-11" db="EMBL/GenBank/DDBJ databases">
        <authorList>
            <person name="Tran Van P."/>
        </authorList>
    </citation>
    <scope>NUCLEOTIDE SEQUENCE</scope>
</reference>
<keyword evidence="2" id="KW-1133">Transmembrane helix</keyword>
<accession>A0A7R9BDB7</accession>
<sequence length="238" mass="26666">MGSVDVARRERSAADDSRKKTRAGEKISFRRRNGMRFEWRPSHIAHDGLFAAVMNRVQSGEMGNACRWGNSPPAGNKFPGISPLLTTLFRPEGTLLNPNRTTRFSRRAVETLLLMAGFIFLAVANCQIVFSRGWAPGGKRSRLLSTEEVAVPAGRDRQQYDALLGQLDYQRLLHYKNQEAGTAPGWFQLPATGYKKLPPPETYDTWRKESRTPTNADLRVVQGKTDDTRNPSSAPTYV</sequence>